<dbReference type="RefSeq" id="WP_131167134.1">
    <property type="nucleotide sequence ID" value="NZ_SDMQ01000002.1"/>
</dbReference>
<dbReference type="OrthoDB" id="3732314at2"/>
<dbReference type="Pfam" id="PF20058">
    <property type="entry name" value="DUF6457"/>
    <property type="match status" value="1"/>
</dbReference>
<name>A0A4Q9KFZ3_9ACTN</name>
<keyword evidence="3" id="KW-1185">Reference proteome</keyword>
<feature type="domain" description="DUF6457" evidence="1">
    <location>
        <begin position="9"/>
        <end position="82"/>
    </location>
</feature>
<evidence type="ECO:0000313" key="3">
    <source>
        <dbReference type="Proteomes" id="UP000292373"/>
    </source>
</evidence>
<reference evidence="2 3" key="1">
    <citation type="submission" date="2019-01" db="EMBL/GenBank/DDBJ databases">
        <title>Lactibacter flavus gen. nov., sp. nov., a novel bacterium of the family Propionibacteriaceae isolated from raw milk and dairy products.</title>
        <authorList>
            <person name="Huptas C."/>
            <person name="Wenning M."/>
            <person name="Breitenwieser F."/>
            <person name="Doll E."/>
            <person name="Von Neubeck M."/>
            <person name="Busse H.-J."/>
            <person name="Scherer S."/>
        </authorList>
    </citation>
    <scope>NUCLEOTIDE SEQUENCE [LARGE SCALE GENOMIC DNA]</scope>
    <source>
        <strain evidence="2 3">KCTC 33808</strain>
    </source>
</reference>
<evidence type="ECO:0000259" key="1">
    <source>
        <dbReference type="Pfam" id="PF20058"/>
    </source>
</evidence>
<dbReference type="InterPro" id="IPR045598">
    <property type="entry name" value="DUF6457"/>
</dbReference>
<protein>
    <submittedName>
        <fullName evidence="2">Molybdopterin-guanine dinucleotide biosynthesis protein A</fullName>
    </submittedName>
</protein>
<evidence type="ECO:0000313" key="2">
    <source>
        <dbReference type="EMBL" id="TBT87348.1"/>
    </source>
</evidence>
<organism evidence="2 3">
    <name type="scientific">Propioniciclava sinopodophylli</name>
    <dbReference type="NCBI Taxonomy" id="1837344"/>
    <lineage>
        <taxon>Bacteria</taxon>
        <taxon>Bacillati</taxon>
        <taxon>Actinomycetota</taxon>
        <taxon>Actinomycetes</taxon>
        <taxon>Propionibacteriales</taxon>
        <taxon>Propionibacteriaceae</taxon>
        <taxon>Propioniciclava</taxon>
    </lineage>
</organism>
<gene>
    <name evidence="2" type="ORF">ET989_03295</name>
</gene>
<proteinExistence type="predicted"/>
<comment type="caution">
    <text evidence="2">The sequence shown here is derived from an EMBL/GenBank/DDBJ whole genome shotgun (WGS) entry which is preliminary data.</text>
</comment>
<accession>A0A4Q9KFZ3</accession>
<sequence>MTRPPVDQALWQPWIDHVCAAVGVDPALVDARAIHDLTGEVARVGERPMAPVSAHLWGVAVGAGADADAAGAALLDAARDAARGGGS</sequence>
<dbReference type="Proteomes" id="UP000292373">
    <property type="component" value="Unassembled WGS sequence"/>
</dbReference>
<dbReference type="AlphaFoldDB" id="A0A4Q9KFZ3"/>
<dbReference type="EMBL" id="SDMQ01000002">
    <property type="protein sequence ID" value="TBT87348.1"/>
    <property type="molecule type" value="Genomic_DNA"/>
</dbReference>